<feature type="region of interest" description="Disordered" evidence="1">
    <location>
        <begin position="1"/>
        <end position="30"/>
    </location>
</feature>
<evidence type="ECO:0000313" key="3">
    <source>
        <dbReference type="Proteomes" id="UP000238413"/>
    </source>
</evidence>
<dbReference type="Proteomes" id="UP000238413">
    <property type="component" value="Chromosome"/>
</dbReference>
<evidence type="ECO:0000256" key="1">
    <source>
        <dbReference type="SAM" id="MobiDB-lite"/>
    </source>
</evidence>
<reference evidence="2 3" key="1">
    <citation type="submission" date="2018-02" db="EMBL/GenBank/DDBJ databases">
        <title>Complete genome sequence of Streptomyces dengpaensis, the producer of angucyclines.</title>
        <authorList>
            <person name="Yumei L."/>
        </authorList>
    </citation>
    <scope>NUCLEOTIDE SEQUENCE [LARGE SCALE GENOMIC DNA]</scope>
    <source>
        <strain evidence="2 3">XZHG99</strain>
    </source>
</reference>
<name>A0ABM6STS6_9ACTN</name>
<accession>A0ABM6STS6</accession>
<keyword evidence="3" id="KW-1185">Reference proteome</keyword>
<proteinExistence type="predicted"/>
<evidence type="ECO:0000313" key="2">
    <source>
        <dbReference type="EMBL" id="AVH58168.1"/>
    </source>
</evidence>
<protein>
    <submittedName>
        <fullName evidence="2">Uncharacterized protein</fullName>
    </submittedName>
</protein>
<gene>
    <name evidence="2" type="ORF">C4B68_23035</name>
</gene>
<organism evidence="2 3">
    <name type="scientific">Streptomyces dengpaensis</name>
    <dbReference type="NCBI Taxonomy" id="2049881"/>
    <lineage>
        <taxon>Bacteria</taxon>
        <taxon>Bacillati</taxon>
        <taxon>Actinomycetota</taxon>
        <taxon>Actinomycetes</taxon>
        <taxon>Kitasatosporales</taxon>
        <taxon>Streptomycetaceae</taxon>
        <taxon>Streptomyces</taxon>
    </lineage>
</organism>
<sequence length="78" mass="8640">MRLPKVMRLPKPERLPGTSGHPSRHKPEFRFARPEKWPEPVITTVVDTAQTDAARAVVHRLEPCLGVGHAAPPAHDHG</sequence>
<dbReference type="EMBL" id="CP026652">
    <property type="protein sequence ID" value="AVH58168.1"/>
    <property type="molecule type" value="Genomic_DNA"/>
</dbReference>